<protein>
    <recommendedName>
        <fullName evidence="5">Bardet-Biedl syndrome 1 N-terminal domain-containing protein</fullName>
    </recommendedName>
</protein>
<dbReference type="GO" id="GO:0005119">
    <property type="term" value="F:smoothened binding"/>
    <property type="evidence" value="ECO:0007669"/>
    <property type="project" value="TreeGrafter"/>
</dbReference>
<dbReference type="GO" id="GO:0036064">
    <property type="term" value="C:ciliary basal body"/>
    <property type="evidence" value="ECO:0007669"/>
    <property type="project" value="EnsemblMetazoa"/>
</dbReference>
<proteinExistence type="predicted"/>
<dbReference type="InterPro" id="IPR036322">
    <property type="entry name" value="WD40_repeat_dom_sf"/>
</dbReference>
<dbReference type="GO" id="GO:0005930">
    <property type="term" value="C:axoneme"/>
    <property type="evidence" value="ECO:0007669"/>
    <property type="project" value="EnsemblMetazoa"/>
</dbReference>
<dbReference type="Proteomes" id="UP000008068">
    <property type="component" value="Unassembled WGS sequence"/>
</dbReference>
<dbReference type="EMBL" id="GL379863">
    <property type="protein sequence ID" value="EGT57560.1"/>
    <property type="molecule type" value="Genomic_DNA"/>
</dbReference>
<dbReference type="eggNOG" id="ENOG502QS2X">
    <property type="taxonomic scope" value="Eukaryota"/>
</dbReference>
<dbReference type="OMA" id="HADRRHY"/>
<evidence type="ECO:0000259" key="1">
    <source>
        <dbReference type="Pfam" id="PF14779"/>
    </source>
</evidence>
<dbReference type="GO" id="GO:0005813">
    <property type="term" value="C:centrosome"/>
    <property type="evidence" value="ECO:0007669"/>
    <property type="project" value="TreeGrafter"/>
</dbReference>
<dbReference type="Pfam" id="PF23304">
    <property type="entry name" value="GAE_BBS1"/>
    <property type="match status" value="1"/>
</dbReference>
<organism evidence="4">
    <name type="scientific">Caenorhabditis brenneri</name>
    <name type="common">Nematode worm</name>
    <dbReference type="NCBI Taxonomy" id="135651"/>
    <lineage>
        <taxon>Eukaryota</taxon>
        <taxon>Metazoa</taxon>
        <taxon>Ecdysozoa</taxon>
        <taxon>Nematoda</taxon>
        <taxon>Chromadorea</taxon>
        <taxon>Rhabditida</taxon>
        <taxon>Rhabditina</taxon>
        <taxon>Rhabditomorpha</taxon>
        <taxon>Rhabditoidea</taxon>
        <taxon>Rhabditidae</taxon>
        <taxon>Peloderinae</taxon>
        <taxon>Caenorhabditis</taxon>
    </lineage>
</organism>
<dbReference type="GO" id="GO:0061512">
    <property type="term" value="P:protein localization to cilium"/>
    <property type="evidence" value="ECO:0007669"/>
    <property type="project" value="EnsemblMetazoa"/>
</dbReference>
<dbReference type="GO" id="GO:0043005">
    <property type="term" value="C:neuron projection"/>
    <property type="evidence" value="ECO:0007669"/>
    <property type="project" value="EnsemblMetazoa"/>
</dbReference>
<dbReference type="PANTHER" id="PTHR20870:SF0">
    <property type="entry name" value="BARDET-BIEDL SYNDROME 1 PROTEIN"/>
    <property type="match status" value="1"/>
</dbReference>
<evidence type="ECO:0000259" key="2">
    <source>
        <dbReference type="Pfam" id="PF23304"/>
    </source>
</evidence>
<dbReference type="InterPro" id="IPR056419">
    <property type="entry name" value="GAE_BBS1"/>
</dbReference>
<name>G0NCM0_CAEBE</name>
<dbReference type="SUPFAM" id="SSF50978">
    <property type="entry name" value="WD40 repeat-like"/>
    <property type="match status" value="1"/>
</dbReference>
<dbReference type="HOGENOM" id="CLU_032988_1_0_1"/>
<evidence type="ECO:0000313" key="4">
    <source>
        <dbReference type="Proteomes" id="UP000008068"/>
    </source>
</evidence>
<evidence type="ECO:0008006" key="5">
    <source>
        <dbReference type="Google" id="ProtNLM"/>
    </source>
</evidence>
<dbReference type="GO" id="GO:0005113">
    <property type="term" value="F:patched binding"/>
    <property type="evidence" value="ECO:0007669"/>
    <property type="project" value="TreeGrafter"/>
</dbReference>
<feature type="domain" description="Bardet-Biedl syndrome 1 protein GAE" evidence="2">
    <location>
        <begin position="446"/>
        <end position="543"/>
    </location>
</feature>
<dbReference type="GO" id="GO:0034464">
    <property type="term" value="C:BBSome"/>
    <property type="evidence" value="ECO:0007669"/>
    <property type="project" value="InterPro"/>
</dbReference>
<keyword evidence="4" id="KW-1185">Reference proteome</keyword>
<dbReference type="OrthoDB" id="10259809at2759"/>
<feature type="domain" description="Bardet-Biedl syndrome 1 N-terminal" evidence="1">
    <location>
        <begin position="12"/>
        <end position="84"/>
    </location>
</feature>
<dbReference type="GO" id="GO:1905515">
    <property type="term" value="P:non-motile cilium assembly"/>
    <property type="evidence" value="ECO:0007669"/>
    <property type="project" value="EnsemblMetazoa"/>
</dbReference>
<dbReference type="InterPro" id="IPR032728">
    <property type="entry name" value="BBS1_N"/>
</dbReference>
<dbReference type="Pfam" id="PF14779">
    <property type="entry name" value="BBS1"/>
    <property type="match status" value="2"/>
</dbReference>
<evidence type="ECO:0000313" key="3">
    <source>
        <dbReference type="EMBL" id="EGT57560.1"/>
    </source>
</evidence>
<gene>
    <name evidence="3" type="ORF">CAEBREN_25891</name>
</gene>
<dbReference type="InterPro" id="IPR028784">
    <property type="entry name" value="BBS1"/>
</dbReference>
<dbReference type="STRING" id="135651.G0NCM0"/>
<dbReference type="FunCoup" id="G0NCM0">
    <property type="interactions" value="1295"/>
</dbReference>
<dbReference type="GO" id="GO:0035721">
    <property type="term" value="P:intraciliary retrograde transport"/>
    <property type="evidence" value="ECO:0007669"/>
    <property type="project" value="EnsemblMetazoa"/>
</dbReference>
<sequence>MAKPLEVTQSKWTAPVVLQDHEIHCPSTCVTLGPLLADNESMLIIAHGGHRGVNMKLKVFQGLSQHSESSLADMPTAIMHFVNELFTVPSSVINSDEQEAWSKFAVVPVNPDKLFNKLKDICDRVSFSNLTPMSQTYLMSEREEQLALIDKFGAKIANTASITCITKMMKSMAESLDILIIGTEHCNLYFLDSQAFTLLHEVKLSSVPVSLCAYGSFDVDYRVFVQTRDSLIFSVKRDEENHQPIIVSQSMITSMVLMNKIIVYTTSDNLITFASFRGKKINTVKCKDKVKMLEPFSYTQKQLSAVIAVFEKEIRLYNDQYMLDVVQYEKPLAWVKFGLYGREDATLIVCFKDGTIAVQIFRRTAQFEKQDYNYVPPSHALKLAIPKKTKIFIDQTQRELEYGNKIHQAYQKNLFNLKFKIAENYQQLAQTATASVSTTTVLPMDISVDIHGFGPNFRMTVHLLSKQTLYDMFLSMINDPDLYEIDKPLMPVSILTPGNTYDFTTMIVCKDPEKAQNSEIRVLLVHQKRATPIVTAVIKMPFSEFPLE</sequence>
<dbReference type="AlphaFoldDB" id="G0NCM0"/>
<feature type="domain" description="Bardet-Biedl syndrome 1 N-terminal" evidence="1">
    <location>
        <begin position="86"/>
        <end position="236"/>
    </location>
</feature>
<dbReference type="InParanoid" id="G0NCM0"/>
<reference evidence="4" key="1">
    <citation type="submission" date="2011-07" db="EMBL/GenBank/DDBJ databases">
        <authorList>
            <consortium name="Caenorhabditis brenneri Sequencing and Analysis Consortium"/>
            <person name="Wilson R.K."/>
        </authorList>
    </citation>
    <scope>NUCLEOTIDE SEQUENCE [LARGE SCALE GENOMIC DNA]</scope>
    <source>
        <strain evidence="4">PB2801</strain>
    </source>
</reference>
<dbReference type="PANTHER" id="PTHR20870">
    <property type="entry name" value="BARDET-BIEDL SYNDROME 1 PROTEIN"/>
    <property type="match status" value="1"/>
</dbReference>
<accession>G0NCM0</accession>